<evidence type="ECO:0000256" key="8">
    <source>
        <dbReference type="ARBA" id="ARBA00023157"/>
    </source>
</evidence>
<evidence type="ECO:0000256" key="4">
    <source>
        <dbReference type="ARBA" id="ARBA00022692"/>
    </source>
</evidence>
<evidence type="ECO:0000256" key="5">
    <source>
        <dbReference type="ARBA" id="ARBA00022989"/>
    </source>
</evidence>
<evidence type="ECO:0000256" key="2">
    <source>
        <dbReference type="ARBA" id="ARBA00021864"/>
    </source>
</evidence>
<keyword evidence="7 13" id="KW-0472">Membrane</keyword>
<evidence type="ECO:0000256" key="10">
    <source>
        <dbReference type="ARBA" id="ARBA00023224"/>
    </source>
</evidence>
<evidence type="ECO:0000313" key="18">
    <source>
        <dbReference type="RefSeq" id="XP_032827824.1"/>
    </source>
</evidence>
<organism evidence="15 17">
    <name type="scientific">Petromyzon marinus</name>
    <name type="common">Sea lamprey</name>
    <dbReference type="NCBI Taxonomy" id="7757"/>
    <lineage>
        <taxon>Eukaryota</taxon>
        <taxon>Metazoa</taxon>
        <taxon>Chordata</taxon>
        <taxon>Craniata</taxon>
        <taxon>Vertebrata</taxon>
        <taxon>Cyclostomata</taxon>
        <taxon>Hyperoartia</taxon>
        <taxon>Petromyzontiformes</taxon>
        <taxon>Petromyzontidae</taxon>
        <taxon>Petromyzon</taxon>
    </lineage>
</organism>
<evidence type="ECO:0000256" key="11">
    <source>
        <dbReference type="RuleBase" id="RU000688"/>
    </source>
</evidence>
<keyword evidence="10 11" id="KW-0807">Transducer</keyword>
<accession>A0AAJ7U3X5</accession>
<keyword evidence="9 11" id="KW-0675">Receptor</keyword>
<dbReference type="GO" id="GO:0030321">
    <property type="term" value="P:transepithelial chloride transport"/>
    <property type="evidence" value="ECO:0007669"/>
    <property type="project" value="InterPro"/>
</dbReference>
<evidence type="ECO:0000256" key="1">
    <source>
        <dbReference type="ARBA" id="ARBA00004651"/>
    </source>
</evidence>
<evidence type="ECO:0000256" key="7">
    <source>
        <dbReference type="ARBA" id="ARBA00023136"/>
    </source>
</evidence>
<feature type="region of interest" description="Disordered" evidence="12">
    <location>
        <begin position="318"/>
        <end position="406"/>
    </location>
</feature>
<feature type="transmembrane region" description="Helical" evidence="13">
    <location>
        <begin position="238"/>
        <end position="258"/>
    </location>
</feature>
<dbReference type="KEGG" id="pmrn:116952521"/>
<dbReference type="PRINTS" id="PR01157">
    <property type="entry name" value="P2YPURNOCPTR"/>
</dbReference>
<dbReference type="PANTHER" id="PTHR24231">
    <property type="entry name" value="PURINOCEPTOR-RELATED G-PROTEIN COUPLED RECEPTOR"/>
    <property type="match status" value="1"/>
</dbReference>
<keyword evidence="4 11" id="KW-0812">Transmembrane</keyword>
<feature type="compositionally biased region" description="Basic and acidic residues" evidence="12">
    <location>
        <begin position="339"/>
        <end position="360"/>
    </location>
</feature>
<dbReference type="RefSeq" id="XP_032827824.1">
    <property type="nucleotide sequence ID" value="XM_032971933.1"/>
</dbReference>
<evidence type="ECO:0000313" key="17">
    <source>
        <dbReference type="RefSeq" id="XP_032827822.1"/>
    </source>
</evidence>
<sequence length="406" mass="45082">MSVGNGSDAAAGGSLYDDNCTFDEEFKYILLPVSYSLVFVLGLVLNCLSLWMFIFKIRPWTPATVFMCNLSVCDTVYVVSLPLLVHYYANRNNWVFGEFMCKAVRFLFYSNLYGSIAFLTVISLHRYLGVCHPIRSLSWRKNSRARVVSAVTWLVVIAHMAPVLFFVSTSRWGNETICHDTAKPELFDNFVAYNHVLFVTLFALPFSVILVSYVAIIRTLRRSATSGVRTWTAYKRRSLRMIVLVLAVFAVCFVPFNVTRTAYYVLRQQEAACATLNAINMAYKMTRPLASVNSCLDPILYLLAGDLYRRSVTRANAARCTRPGGSEPSRVKKSSSSDGEEKKAKAMEAEKGQEKAKEMPSLEGGPAGGAGWVVERGANGGANGTRGQPHFNSRVSTVSTVDGNFM</sequence>
<feature type="transmembrane region" description="Helical" evidence="13">
    <location>
        <begin position="196"/>
        <end position="217"/>
    </location>
</feature>
<keyword evidence="6 11" id="KW-0297">G-protein coupled receptor</keyword>
<evidence type="ECO:0000256" key="9">
    <source>
        <dbReference type="ARBA" id="ARBA00023170"/>
    </source>
</evidence>
<feature type="transmembrane region" description="Helical" evidence="13">
    <location>
        <begin position="66"/>
        <end position="88"/>
    </location>
</feature>
<dbReference type="GeneID" id="116952521"/>
<keyword evidence="5 13" id="KW-1133">Transmembrane helix</keyword>
<evidence type="ECO:0000256" key="12">
    <source>
        <dbReference type="SAM" id="MobiDB-lite"/>
    </source>
</evidence>
<gene>
    <name evidence="16 17 18" type="primary">LOC116952521</name>
</gene>
<keyword evidence="3" id="KW-1003">Cell membrane</keyword>
<reference evidence="16 17" key="1">
    <citation type="submission" date="2025-04" db="UniProtKB">
        <authorList>
            <consortium name="RefSeq"/>
        </authorList>
    </citation>
    <scope>IDENTIFICATION</scope>
    <source>
        <tissue evidence="16 17">Sperm</tissue>
    </source>
</reference>
<dbReference type="SUPFAM" id="SSF81321">
    <property type="entry name" value="Family A G protein-coupled receptor-like"/>
    <property type="match status" value="1"/>
</dbReference>
<dbReference type="PRINTS" id="PR01066">
    <property type="entry name" value="P2Y4PRNOCPTR"/>
</dbReference>
<dbReference type="RefSeq" id="XP_032827822.1">
    <property type="nucleotide sequence ID" value="XM_032971931.1"/>
</dbReference>
<feature type="compositionally biased region" description="Polar residues" evidence="12">
    <location>
        <begin position="390"/>
        <end position="406"/>
    </location>
</feature>
<evidence type="ECO:0000256" key="6">
    <source>
        <dbReference type="ARBA" id="ARBA00023040"/>
    </source>
</evidence>
<dbReference type="FunFam" id="1.20.1070.10:FF:000017">
    <property type="entry name" value="lysophosphatidic acid receptor 4"/>
    <property type="match status" value="1"/>
</dbReference>
<dbReference type="PROSITE" id="PS00237">
    <property type="entry name" value="G_PROTEIN_RECEP_F1_1"/>
    <property type="match status" value="1"/>
</dbReference>
<evidence type="ECO:0000313" key="16">
    <source>
        <dbReference type="RefSeq" id="XP_032827821.1"/>
    </source>
</evidence>
<comment type="similarity">
    <text evidence="11">Belongs to the G-protein coupled receptor 1 family.</text>
</comment>
<dbReference type="Pfam" id="PF00001">
    <property type="entry name" value="7tm_1"/>
    <property type="match status" value="1"/>
</dbReference>
<dbReference type="Proteomes" id="UP001318040">
    <property type="component" value="Chromosome 47"/>
</dbReference>
<keyword evidence="15" id="KW-1185">Reference proteome</keyword>
<dbReference type="PROSITE" id="PS50262">
    <property type="entry name" value="G_PROTEIN_RECEP_F1_2"/>
    <property type="match status" value="1"/>
</dbReference>
<feature type="transmembrane region" description="Helical" evidence="13">
    <location>
        <begin position="108"/>
        <end position="127"/>
    </location>
</feature>
<evidence type="ECO:0000313" key="15">
    <source>
        <dbReference type="Proteomes" id="UP001318040"/>
    </source>
</evidence>
<dbReference type="InterPro" id="IPR000276">
    <property type="entry name" value="GPCR_Rhodpsn"/>
</dbReference>
<dbReference type="GO" id="GO:0045028">
    <property type="term" value="F:G protein-coupled purinergic nucleotide receptor activity"/>
    <property type="evidence" value="ECO:0007669"/>
    <property type="project" value="InterPro"/>
</dbReference>
<dbReference type="RefSeq" id="XP_032827821.1">
    <property type="nucleotide sequence ID" value="XM_032971930.1"/>
</dbReference>
<dbReference type="InterPro" id="IPR017452">
    <property type="entry name" value="GPCR_Rhodpsn_7TM"/>
</dbReference>
<name>A0AAJ7U3X5_PETMA</name>
<dbReference type="InterPro" id="IPR000018">
    <property type="entry name" value="P2Y4"/>
</dbReference>
<keyword evidence="8" id="KW-1015">Disulfide bond</keyword>
<feature type="transmembrane region" description="Helical" evidence="13">
    <location>
        <begin position="147"/>
        <end position="167"/>
    </location>
</feature>
<proteinExistence type="inferred from homology"/>
<feature type="domain" description="G-protein coupled receptors family 1 profile" evidence="14">
    <location>
        <begin position="45"/>
        <end position="301"/>
    </location>
</feature>
<evidence type="ECO:0000259" key="14">
    <source>
        <dbReference type="PROSITE" id="PS50262"/>
    </source>
</evidence>
<dbReference type="GO" id="GO:0005886">
    <property type="term" value="C:plasma membrane"/>
    <property type="evidence" value="ECO:0007669"/>
    <property type="project" value="UniProtKB-SubCell"/>
</dbReference>
<dbReference type="PRINTS" id="PR00237">
    <property type="entry name" value="GPCRRHODOPSN"/>
</dbReference>
<evidence type="ECO:0000256" key="3">
    <source>
        <dbReference type="ARBA" id="ARBA00022475"/>
    </source>
</evidence>
<dbReference type="AlphaFoldDB" id="A0AAJ7U3X5"/>
<feature type="transmembrane region" description="Helical" evidence="13">
    <location>
        <begin position="33"/>
        <end position="54"/>
    </location>
</feature>
<evidence type="ECO:0000256" key="13">
    <source>
        <dbReference type="SAM" id="Phobius"/>
    </source>
</evidence>
<protein>
    <recommendedName>
        <fullName evidence="2">P2Y purinoceptor 4</fullName>
    </recommendedName>
</protein>
<dbReference type="Gene3D" id="1.20.1070.10">
    <property type="entry name" value="Rhodopsin 7-helix transmembrane proteins"/>
    <property type="match status" value="1"/>
</dbReference>
<comment type="subcellular location">
    <subcellularLocation>
        <location evidence="1">Cell membrane</location>
        <topology evidence="1">Multi-pass membrane protein</topology>
    </subcellularLocation>
</comment>